<dbReference type="KEGG" id="php:PhaeoP97_00536"/>
<dbReference type="InterPro" id="IPR009003">
    <property type="entry name" value="Peptidase_S1_PA"/>
</dbReference>
<dbReference type="OrthoDB" id="267336at2"/>
<name>A0A1L3I1I9_9RHOB</name>
<organism evidence="4 5">
    <name type="scientific">Phaeobacter porticola</name>
    <dbReference type="NCBI Taxonomy" id="1844006"/>
    <lineage>
        <taxon>Bacteria</taxon>
        <taxon>Pseudomonadati</taxon>
        <taxon>Pseudomonadota</taxon>
        <taxon>Alphaproteobacteria</taxon>
        <taxon>Rhodobacterales</taxon>
        <taxon>Roseobacteraceae</taxon>
        <taxon>Phaeobacter</taxon>
    </lineage>
</organism>
<dbReference type="SMART" id="SM00020">
    <property type="entry name" value="Tryp_SPc"/>
    <property type="match status" value="1"/>
</dbReference>
<evidence type="ECO:0000313" key="5">
    <source>
        <dbReference type="Proteomes" id="UP000183859"/>
    </source>
</evidence>
<feature type="chain" id="PRO_5012588978" evidence="2">
    <location>
        <begin position="35"/>
        <end position="284"/>
    </location>
</feature>
<dbReference type="Gene3D" id="2.40.10.10">
    <property type="entry name" value="Trypsin-like serine proteases"/>
    <property type="match status" value="2"/>
</dbReference>
<dbReference type="InterPro" id="IPR001314">
    <property type="entry name" value="Peptidase_S1A"/>
</dbReference>
<dbReference type="InterPro" id="IPR018114">
    <property type="entry name" value="TRYPSIN_HIS"/>
</dbReference>
<dbReference type="PANTHER" id="PTHR15462">
    <property type="entry name" value="SERINE PROTEASE"/>
    <property type="match status" value="1"/>
</dbReference>
<evidence type="ECO:0000259" key="3">
    <source>
        <dbReference type="PROSITE" id="PS50240"/>
    </source>
</evidence>
<gene>
    <name evidence="4" type="ORF">PhaeoP97_00536</name>
</gene>
<keyword evidence="1 2" id="KW-0732">Signal</keyword>
<keyword evidence="5" id="KW-1185">Reference proteome</keyword>
<dbReference type="InterPro" id="IPR050966">
    <property type="entry name" value="Glutamyl_endopeptidase"/>
</dbReference>
<reference evidence="5" key="1">
    <citation type="submission" date="2016-07" db="EMBL/GenBank/DDBJ databases">
        <title>Phaeobacter portensis sp. nov., a tropodithietic acid producing bacterium isolated from a German harbor.</title>
        <authorList>
            <person name="Freese H.M."/>
            <person name="Bunk B."/>
            <person name="Breider S."/>
            <person name="Brinkhoff T."/>
        </authorList>
    </citation>
    <scope>NUCLEOTIDE SEQUENCE [LARGE SCALE GENOMIC DNA]</scope>
    <source>
        <strain evidence="5">P97</strain>
    </source>
</reference>
<dbReference type="RefSeq" id="WP_072503761.1">
    <property type="nucleotide sequence ID" value="NZ_CP016364.1"/>
</dbReference>
<evidence type="ECO:0000256" key="1">
    <source>
        <dbReference type="ARBA" id="ARBA00022729"/>
    </source>
</evidence>
<dbReference type="GO" id="GO:0006508">
    <property type="term" value="P:proteolysis"/>
    <property type="evidence" value="ECO:0007669"/>
    <property type="project" value="UniProtKB-KW"/>
</dbReference>
<dbReference type="PRINTS" id="PR00722">
    <property type="entry name" value="CHYMOTRYPSIN"/>
</dbReference>
<dbReference type="PROSITE" id="PS00134">
    <property type="entry name" value="TRYPSIN_HIS"/>
    <property type="match status" value="1"/>
</dbReference>
<dbReference type="PROSITE" id="PS50240">
    <property type="entry name" value="TRYPSIN_DOM"/>
    <property type="match status" value="1"/>
</dbReference>
<feature type="domain" description="Peptidase S1" evidence="3">
    <location>
        <begin position="28"/>
        <end position="284"/>
    </location>
</feature>
<dbReference type="AlphaFoldDB" id="A0A1L3I1I9"/>
<proteinExistence type="predicted"/>
<accession>A0A1L3I1I9</accession>
<dbReference type="STRING" id="1844006.PhaeoP97_00536"/>
<evidence type="ECO:0000256" key="2">
    <source>
        <dbReference type="SAM" id="SignalP"/>
    </source>
</evidence>
<dbReference type="Proteomes" id="UP000183859">
    <property type="component" value="Chromosome"/>
</dbReference>
<dbReference type="EMBL" id="CP016364">
    <property type="protein sequence ID" value="APG45980.1"/>
    <property type="molecule type" value="Genomic_DNA"/>
</dbReference>
<sequence precursor="true">MTAGKRIGQLLPSLAVALSGVALMNVALASGAMAEDSGLQRLETTEAGRDWQAVGRLDVNGEGFCTGALIAPDLVLTAAHCLFDRDSRARIAPQTIEFLAGWRNGRASAYRSVRQAVIHPGYIYDGEISTDRVRNDIALLQLQRPIRNTTVTPFETDERPQKGARIGVVSYAHDRSEAPSLQDVCAVMSRQEGVLVMSCDVDYGSSGAPVFSFDGERPKIVSVVSAKAEVSGKQVALGSALAEELALLQSQLTGRRIGGQMPPGVGRVIVGERRQSTGAKFIKR</sequence>
<evidence type="ECO:0000313" key="4">
    <source>
        <dbReference type="EMBL" id="APG45980.1"/>
    </source>
</evidence>
<protein>
    <submittedName>
        <fullName evidence="4">Serine protease-like protein</fullName>
    </submittedName>
</protein>
<dbReference type="PANTHER" id="PTHR15462:SF8">
    <property type="entry name" value="SERINE PROTEASE"/>
    <property type="match status" value="1"/>
</dbReference>
<dbReference type="SUPFAM" id="SSF50494">
    <property type="entry name" value="Trypsin-like serine proteases"/>
    <property type="match status" value="1"/>
</dbReference>
<keyword evidence="4" id="KW-0378">Hydrolase</keyword>
<dbReference type="Pfam" id="PF00089">
    <property type="entry name" value="Trypsin"/>
    <property type="match status" value="1"/>
</dbReference>
<feature type="signal peptide" evidence="2">
    <location>
        <begin position="1"/>
        <end position="34"/>
    </location>
</feature>
<dbReference type="GO" id="GO:0004252">
    <property type="term" value="F:serine-type endopeptidase activity"/>
    <property type="evidence" value="ECO:0007669"/>
    <property type="project" value="InterPro"/>
</dbReference>
<dbReference type="InterPro" id="IPR043504">
    <property type="entry name" value="Peptidase_S1_PA_chymotrypsin"/>
</dbReference>
<dbReference type="InterPro" id="IPR001254">
    <property type="entry name" value="Trypsin_dom"/>
</dbReference>
<keyword evidence="4" id="KW-0645">Protease</keyword>